<organism evidence="1">
    <name type="scientific">Siphoviridae sp. ctX581</name>
    <dbReference type="NCBI Taxonomy" id="2826365"/>
    <lineage>
        <taxon>Viruses</taxon>
        <taxon>Duplodnaviria</taxon>
        <taxon>Heunggongvirae</taxon>
        <taxon>Uroviricota</taxon>
        <taxon>Caudoviricetes</taxon>
    </lineage>
</organism>
<sequence length="112" mass="12687">MLILDTLQSNYNRVNRVSVQHSGNITNYVFNEKELKKNTKNVISAVISKSKITNDKIKFLANINTNNKVINLQSNICDTYGQEAALNGLIDQIKTECPELFEVIQKSVKGWD</sequence>
<dbReference type="EMBL" id="BK014883">
    <property type="protein sequence ID" value="DAD80366.1"/>
    <property type="molecule type" value="Genomic_DNA"/>
</dbReference>
<proteinExistence type="predicted"/>
<evidence type="ECO:0000313" key="1">
    <source>
        <dbReference type="EMBL" id="DAD80366.1"/>
    </source>
</evidence>
<accession>A0A8S5MDP7</accession>
<reference evidence="1" key="1">
    <citation type="journal article" date="2021" name="Proc. Natl. Acad. Sci. U.S.A.">
        <title>A Catalog of Tens of Thousands of Viruses from Human Metagenomes Reveals Hidden Associations with Chronic Diseases.</title>
        <authorList>
            <person name="Tisza M.J."/>
            <person name="Buck C.B."/>
        </authorList>
    </citation>
    <scope>NUCLEOTIDE SEQUENCE</scope>
    <source>
        <strain evidence="1">CtX581</strain>
    </source>
</reference>
<protein>
    <submittedName>
        <fullName evidence="1">Uncharacterized protein</fullName>
    </submittedName>
</protein>
<name>A0A8S5MDP7_9CAUD</name>